<proteinExistence type="predicted"/>
<keyword evidence="2" id="KW-1185">Reference proteome</keyword>
<protein>
    <submittedName>
        <fullName evidence="1">Uncharacterized protein</fullName>
    </submittedName>
</protein>
<dbReference type="EMBL" id="LBMM01014360">
    <property type="protein sequence ID" value="KMQ85205.1"/>
    <property type="molecule type" value="Genomic_DNA"/>
</dbReference>
<comment type="caution">
    <text evidence="1">The sequence shown here is derived from an EMBL/GenBank/DDBJ whole genome shotgun (WGS) entry which is preliminary data.</text>
</comment>
<gene>
    <name evidence="1" type="ORF">RF55_16367</name>
</gene>
<evidence type="ECO:0000313" key="1">
    <source>
        <dbReference type="EMBL" id="KMQ85205.1"/>
    </source>
</evidence>
<dbReference type="PaxDb" id="67767-A0A0J7MXQ6"/>
<reference evidence="1 2" key="1">
    <citation type="submission" date="2015-04" db="EMBL/GenBank/DDBJ databases">
        <title>Lasius niger genome sequencing.</title>
        <authorList>
            <person name="Konorov E.A."/>
            <person name="Nikitin M.A."/>
            <person name="Kirill M.V."/>
            <person name="Chang P."/>
        </authorList>
    </citation>
    <scope>NUCLEOTIDE SEQUENCE [LARGE SCALE GENOMIC DNA]</scope>
    <source>
        <tissue evidence="1">Whole</tissue>
    </source>
</reference>
<evidence type="ECO:0000313" key="2">
    <source>
        <dbReference type="Proteomes" id="UP000036403"/>
    </source>
</evidence>
<organism evidence="1 2">
    <name type="scientific">Lasius niger</name>
    <name type="common">Black garden ant</name>
    <dbReference type="NCBI Taxonomy" id="67767"/>
    <lineage>
        <taxon>Eukaryota</taxon>
        <taxon>Metazoa</taxon>
        <taxon>Ecdysozoa</taxon>
        <taxon>Arthropoda</taxon>
        <taxon>Hexapoda</taxon>
        <taxon>Insecta</taxon>
        <taxon>Pterygota</taxon>
        <taxon>Neoptera</taxon>
        <taxon>Endopterygota</taxon>
        <taxon>Hymenoptera</taxon>
        <taxon>Apocrita</taxon>
        <taxon>Aculeata</taxon>
        <taxon>Formicoidea</taxon>
        <taxon>Formicidae</taxon>
        <taxon>Formicinae</taxon>
        <taxon>Lasius</taxon>
        <taxon>Lasius</taxon>
    </lineage>
</organism>
<name>A0A0J7MXQ6_LASNI</name>
<sequence>MKHIKPGPEEFLHSAILLYPSPDIFDFFIRRQFVDIVPKSRLKGVVPKLLCGVAFKYFYAVSKCLCHSSGRGRDNFISNGITVRLILSTCPLALSIPL</sequence>
<accession>A0A0J7MXQ6</accession>
<dbReference type="AlphaFoldDB" id="A0A0J7MXQ6"/>
<dbReference type="Proteomes" id="UP000036403">
    <property type="component" value="Unassembled WGS sequence"/>
</dbReference>